<accession>A0A2G4SLT4</accession>
<dbReference type="Proteomes" id="UP000242254">
    <property type="component" value="Unassembled WGS sequence"/>
</dbReference>
<dbReference type="AlphaFoldDB" id="A0A2G4SLT4"/>
<reference evidence="1 2" key="1">
    <citation type="journal article" date="2016" name="Proc. Natl. Acad. Sci. U.S.A.">
        <title>Lipid metabolic changes in an early divergent fungus govern the establishment of a mutualistic symbiosis with endobacteria.</title>
        <authorList>
            <person name="Lastovetsky O.A."/>
            <person name="Gaspar M.L."/>
            <person name="Mondo S.J."/>
            <person name="LaButti K.M."/>
            <person name="Sandor L."/>
            <person name="Grigoriev I.V."/>
            <person name="Henry S.A."/>
            <person name="Pawlowska T.E."/>
        </authorList>
    </citation>
    <scope>NUCLEOTIDE SEQUENCE [LARGE SCALE GENOMIC DNA]</scope>
    <source>
        <strain evidence="1 2">ATCC 52813</strain>
    </source>
</reference>
<keyword evidence="2" id="KW-1185">Reference proteome</keyword>
<evidence type="ECO:0000313" key="2">
    <source>
        <dbReference type="Proteomes" id="UP000242254"/>
    </source>
</evidence>
<name>A0A2G4SLT4_RHIZD</name>
<organism evidence="1 2">
    <name type="scientific">Rhizopus microsporus ATCC 52813</name>
    <dbReference type="NCBI Taxonomy" id="1340429"/>
    <lineage>
        <taxon>Eukaryota</taxon>
        <taxon>Fungi</taxon>
        <taxon>Fungi incertae sedis</taxon>
        <taxon>Mucoromycota</taxon>
        <taxon>Mucoromycotina</taxon>
        <taxon>Mucoromycetes</taxon>
        <taxon>Mucorales</taxon>
        <taxon>Mucorineae</taxon>
        <taxon>Rhizopodaceae</taxon>
        <taxon>Rhizopus</taxon>
    </lineage>
</organism>
<dbReference type="RefSeq" id="XP_023463433.1">
    <property type="nucleotide sequence ID" value="XM_023614987.1"/>
</dbReference>
<gene>
    <name evidence="1" type="ORF">RHIMIDRAFT_315283</name>
</gene>
<evidence type="ECO:0000313" key="1">
    <source>
        <dbReference type="EMBL" id="PHZ09725.1"/>
    </source>
</evidence>
<dbReference type="GeneID" id="35445976"/>
<sequence>MDTTISLFSGASDDEEIWVADPGISTIFTAIDFTEHERIRKTTLKEYYHLCGYKLAAKKTKSVLPTFKTANLTSILLAASARLQNHQRIHNYYYQDDCTIPDDSHRYQR</sequence>
<protein>
    <submittedName>
        <fullName evidence="1">Uncharacterized protein</fullName>
    </submittedName>
</protein>
<proteinExistence type="predicted"/>
<dbReference type="EMBL" id="KZ303857">
    <property type="protein sequence ID" value="PHZ09725.1"/>
    <property type="molecule type" value="Genomic_DNA"/>
</dbReference>